<dbReference type="EMBL" id="JACHKA010000001">
    <property type="protein sequence ID" value="MBB5986238.1"/>
    <property type="molecule type" value="Genomic_DNA"/>
</dbReference>
<keyword evidence="3" id="KW-1185">Reference proteome</keyword>
<protein>
    <submittedName>
        <fullName evidence="2">SnoaL-like aldol condensation-catalyzing enzyme</fullName>
    </submittedName>
</protein>
<reference evidence="2 3" key="1">
    <citation type="submission" date="2020-08" db="EMBL/GenBank/DDBJ databases">
        <title>Exploring microbial biodiversity for novel pathways involved in the catabolism of aromatic compounds derived from lignin.</title>
        <authorList>
            <person name="Elkins J."/>
        </authorList>
    </citation>
    <scope>NUCLEOTIDE SEQUENCE [LARGE SCALE GENOMIC DNA]</scope>
    <source>
        <strain evidence="2 3">B1D3A</strain>
    </source>
</reference>
<gene>
    <name evidence="2" type="ORF">HNP60_002212</name>
</gene>
<sequence>MTRTPEEQANVRLVLDLFEKVLIPMDKTLVDDFIAEDYLQHSSLAEPGREALKAWLDHVRAVSPQATQTIHRVFAEGDHVITHQHVVRWPGDPGFAVCDIFRIRDGRIVEHWDVLQEIPEKPVNPNSMFENGR</sequence>
<name>A0ABR6NG36_9SPHN</name>
<feature type="domain" description="SnoaL-like" evidence="1">
    <location>
        <begin position="25"/>
        <end position="111"/>
    </location>
</feature>
<dbReference type="PANTHER" id="PTHR38436">
    <property type="entry name" value="POLYKETIDE CYCLASE SNOAL-LIKE DOMAIN"/>
    <property type="match status" value="1"/>
</dbReference>
<evidence type="ECO:0000259" key="1">
    <source>
        <dbReference type="Pfam" id="PF12680"/>
    </source>
</evidence>
<dbReference type="InterPro" id="IPR009959">
    <property type="entry name" value="Cyclase_SnoaL-like"/>
</dbReference>
<comment type="caution">
    <text evidence="2">The sequence shown here is derived from an EMBL/GenBank/DDBJ whole genome shotgun (WGS) entry which is preliminary data.</text>
</comment>
<evidence type="ECO:0000313" key="2">
    <source>
        <dbReference type="EMBL" id="MBB5986238.1"/>
    </source>
</evidence>
<dbReference type="SUPFAM" id="SSF54427">
    <property type="entry name" value="NTF2-like"/>
    <property type="match status" value="1"/>
</dbReference>
<evidence type="ECO:0000313" key="3">
    <source>
        <dbReference type="Proteomes" id="UP001138540"/>
    </source>
</evidence>
<dbReference type="Proteomes" id="UP001138540">
    <property type="component" value="Unassembled WGS sequence"/>
</dbReference>
<proteinExistence type="predicted"/>
<organism evidence="2 3">
    <name type="scientific">Sphingobium lignivorans</name>
    <dbReference type="NCBI Taxonomy" id="2735886"/>
    <lineage>
        <taxon>Bacteria</taxon>
        <taxon>Pseudomonadati</taxon>
        <taxon>Pseudomonadota</taxon>
        <taxon>Alphaproteobacteria</taxon>
        <taxon>Sphingomonadales</taxon>
        <taxon>Sphingomonadaceae</taxon>
        <taxon>Sphingobium</taxon>
    </lineage>
</organism>
<dbReference type="RefSeq" id="WP_184153532.1">
    <property type="nucleotide sequence ID" value="NZ_JACHKA010000001.1"/>
</dbReference>
<accession>A0ABR6NG36</accession>
<dbReference type="Gene3D" id="3.10.450.50">
    <property type="match status" value="1"/>
</dbReference>
<dbReference type="Pfam" id="PF12680">
    <property type="entry name" value="SnoaL_2"/>
    <property type="match status" value="1"/>
</dbReference>
<dbReference type="PANTHER" id="PTHR38436:SF1">
    <property type="entry name" value="ESTER CYCLASE"/>
    <property type="match status" value="1"/>
</dbReference>
<dbReference type="InterPro" id="IPR037401">
    <property type="entry name" value="SnoaL-like"/>
</dbReference>
<dbReference type="InterPro" id="IPR032710">
    <property type="entry name" value="NTF2-like_dom_sf"/>
</dbReference>